<dbReference type="EMBL" id="AOLK01000011">
    <property type="protein sequence ID" value="ELZ87742.1"/>
    <property type="molecule type" value="Genomic_DNA"/>
</dbReference>
<keyword evidence="7" id="KW-1185">Reference proteome</keyword>
<sequence>MKLVVPKQLYAAVVHSSVFLGIATIGEIYVASSLAGIEPNAALLVGFLITVGIYNFDKLADLDADEANYAGRTAFVAAHPKLYAGFSALAIIGALGLSISRGGVYGLGLTLFPGVVAVFYSFPLLPIPSADRLKDIFLVNTAVVALAWAVLVAFVPLAVVAGQSQYVAGAVVAAVWFFVRSAISVEVHNVRDVEGDKENGVATLPTVVGVRRTQLILYAMEVVSLGLLVGAAWLEYVPIWAPIALLPAIVYSVWITYALTGTNRSVERLCTLRDGEGVLMVLGVVVAMSGVVSIPV</sequence>
<name>M0HVN2_HALEO</name>
<dbReference type="GO" id="GO:0005886">
    <property type="term" value="C:plasma membrane"/>
    <property type="evidence" value="ECO:0007669"/>
    <property type="project" value="UniProtKB-SubCell"/>
</dbReference>
<evidence type="ECO:0000313" key="6">
    <source>
        <dbReference type="EMBL" id="ELZ87742.1"/>
    </source>
</evidence>
<dbReference type="InterPro" id="IPR000537">
    <property type="entry name" value="UbiA_prenyltransferase"/>
</dbReference>
<evidence type="ECO:0000256" key="4">
    <source>
        <dbReference type="ARBA" id="ARBA00023136"/>
    </source>
</evidence>
<keyword evidence="3 5" id="KW-1133">Transmembrane helix</keyword>
<dbReference type="OrthoDB" id="293340at2157"/>
<feature type="transmembrane region" description="Helical" evidence="5">
    <location>
        <begin position="277"/>
        <end position="294"/>
    </location>
</feature>
<feature type="transmembrane region" description="Helical" evidence="5">
    <location>
        <begin position="37"/>
        <end position="56"/>
    </location>
</feature>
<feature type="transmembrane region" description="Helical" evidence="5">
    <location>
        <begin position="82"/>
        <end position="99"/>
    </location>
</feature>
<feature type="transmembrane region" description="Helical" evidence="5">
    <location>
        <begin position="9"/>
        <end position="31"/>
    </location>
</feature>
<proteinExistence type="predicted"/>
<evidence type="ECO:0000256" key="3">
    <source>
        <dbReference type="ARBA" id="ARBA00022989"/>
    </source>
</evidence>
<evidence type="ECO:0000313" key="7">
    <source>
        <dbReference type="Proteomes" id="UP000011612"/>
    </source>
</evidence>
<dbReference type="AlphaFoldDB" id="M0HVN2"/>
<feature type="transmembrane region" description="Helical" evidence="5">
    <location>
        <begin position="105"/>
        <end position="125"/>
    </location>
</feature>
<feature type="transmembrane region" description="Helical" evidence="5">
    <location>
        <begin position="215"/>
        <end position="233"/>
    </location>
</feature>
<dbReference type="STRING" id="1230453.C453_05304"/>
<dbReference type="Gene3D" id="1.20.120.1780">
    <property type="entry name" value="UbiA prenyltransferase"/>
    <property type="match status" value="1"/>
</dbReference>
<keyword evidence="4 5" id="KW-0472">Membrane</keyword>
<protein>
    <submittedName>
        <fullName evidence="6">Prenyltransferase</fullName>
    </submittedName>
</protein>
<evidence type="ECO:0000256" key="2">
    <source>
        <dbReference type="ARBA" id="ARBA00022692"/>
    </source>
</evidence>
<accession>M0HVN2</accession>
<feature type="transmembrane region" description="Helical" evidence="5">
    <location>
        <begin position="166"/>
        <end position="183"/>
    </location>
</feature>
<dbReference type="PATRIC" id="fig|1230453.4.peg.1014"/>
<gene>
    <name evidence="6" type="primary">ubiA</name>
    <name evidence="6" type="ORF">C453_05304</name>
</gene>
<dbReference type="Pfam" id="PF01040">
    <property type="entry name" value="UbiA"/>
    <property type="match status" value="1"/>
</dbReference>
<evidence type="ECO:0000256" key="5">
    <source>
        <dbReference type="SAM" id="Phobius"/>
    </source>
</evidence>
<feature type="transmembrane region" description="Helical" evidence="5">
    <location>
        <begin position="137"/>
        <end position="160"/>
    </location>
</feature>
<dbReference type="GO" id="GO:0016765">
    <property type="term" value="F:transferase activity, transferring alkyl or aryl (other than methyl) groups"/>
    <property type="evidence" value="ECO:0007669"/>
    <property type="project" value="InterPro"/>
</dbReference>
<keyword evidence="6" id="KW-0808">Transferase</keyword>
<comment type="subcellular location">
    <subcellularLocation>
        <location evidence="1">Cell membrane</location>
        <topology evidence="1">Multi-pass membrane protein</topology>
    </subcellularLocation>
</comment>
<evidence type="ECO:0000256" key="1">
    <source>
        <dbReference type="ARBA" id="ARBA00004651"/>
    </source>
</evidence>
<reference evidence="6 7" key="1">
    <citation type="journal article" date="2014" name="PLoS Genet.">
        <title>Phylogenetically driven sequencing of extremely halophilic archaea reveals strategies for static and dynamic osmo-response.</title>
        <authorList>
            <person name="Becker E.A."/>
            <person name="Seitzer P.M."/>
            <person name="Tritt A."/>
            <person name="Larsen D."/>
            <person name="Krusor M."/>
            <person name="Yao A.I."/>
            <person name="Wu D."/>
            <person name="Madern D."/>
            <person name="Eisen J.A."/>
            <person name="Darling A.E."/>
            <person name="Facciotti M.T."/>
        </authorList>
    </citation>
    <scope>NUCLEOTIDE SEQUENCE [LARGE SCALE GENOMIC DNA]</scope>
    <source>
        <strain evidence="6 7">ATCC BAA-1513</strain>
    </source>
</reference>
<feature type="transmembrane region" description="Helical" evidence="5">
    <location>
        <begin position="239"/>
        <end position="257"/>
    </location>
</feature>
<organism evidence="6 7">
    <name type="scientific">Haloferax elongans ATCC BAA-1513</name>
    <dbReference type="NCBI Taxonomy" id="1230453"/>
    <lineage>
        <taxon>Archaea</taxon>
        <taxon>Methanobacteriati</taxon>
        <taxon>Methanobacteriota</taxon>
        <taxon>Stenosarchaea group</taxon>
        <taxon>Halobacteria</taxon>
        <taxon>Halobacteriales</taxon>
        <taxon>Haloferacaceae</taxon>
        <taxon>Haloferax</taxon>
    </lineage>
</organism>
<comment type="caution">
    <text evidence="6">The sequence shown here is derived from an EMBL/GenBank/DDBJ whole genome shotgun (WGS) entry which is preliminary data.</text>
</comment>
<dbReference type="Proteomes" id="UP000011612">
    <property type="component" value="Unassembled WGS sequence"/>
</dbReference>
<keyword evidence="2 5" id="KW-0812">Transmembrane</keyword>